<evidence type="ECO:0000313" key="1">
    <source>
        <dbReference type="EMBL" id="VDM26384.1"/>
    </source>
</evidence>
<gene>
    <name evidence="1" type="ORF">TTAC_LOCUS5165</name>
</gene>
<name>A0A0R3WWP0_HYDTA</name>
<dbReference type="Proteomes" id="UP000274429">
    <property type="component" value="Unassembled WGS sequence"/>
</dbReference>
<accession>A0A0R3WWP0</accession>
<dbReference type="EMBL" id="UYWX01006460">
    <property type="protein sequence ID" value="VDM26384.1"/>
    <property type="molecule type" value="Genomic_DNA"/>
</dbReference>
<proteinExistence type="predicted"/>
<keyword evidence="2" id="KW-1185">Reference proteome</keyword>
<evidence type="ECO:0000313" key="3">
    <source>
        <dbReference type="WBParaSite" id="TTAC_0000518001-mRNA-1"/>
    </source>
</evidence>
<organism evidence="3">
    <name type="scientific">Hydatigena taeniaeformis</name>
    <name type="common">Feline tapeworm</name>
    <name type="synonym">Taenia taeniaeformis</name>
    <dbReference type="NCBI Taxonomy" id="6205"/>
    <lineage>
        <taxon>Eukaryota</taxon>
        <taxon>Metazoa</taxon>
        <taxon>Spiralia</taxon>
        <taxon>Lophotrochozoa</taxon>
        <taxon>Platyhelminthes</taxon>
        <taxon>Cestoda</taxon>
        <taxon>Eucestoda</taxon>
        <taxon>Cyclophyllidea</taxon>
        <taxon>Taeniidae</taxon>
        <taxon>Hydatigera</taxon>
    </lineage>
</organism>
<evidence type="ECO:0000313" key="2">
    <source>
        <dbReference type="Proteomes" id="UP000274429"/>
    </source>
</evidence>
<protein>
    <submittedName>
        <fullName evidence="3">Secreted protein</fullName>
    </submittedName>
</protein>
<reference evidence="1 2" key="2">
    <citation type="submission" date="2018-11" db="EMBL/GenBank/DDBJ databases">
        <authorList>
            <consortium name="Pathogen Informatics"/>
        </authorList>
    </citation>
    <scope>NUCLEOTIDE SEQUENCE [LARGE SCALE GENOMIC DNA]</scope>
</reference>
<dbReference type="AlphaFoldDB" id="A0A0R3WWP0"/>
<sequence length="107" mass="11742">SFHLLSYFKHSLFFLAGDDRPRVSSVLNHEPGVPSNDVGSLAIVGKPVAKVCPHVQRNSGKVERSYLVQDYLERRLAAAKNRAKSDNRSYGVACALGHSPVCKCLSF</sequence>
<dbReference type="WBParaSite" id="TTAC_0000518001-mRNA-1">
    <property type="protein sequence ID" value="TTAC_0000518001-mRNA-1"/>
    <property type="gene ID" value="TTAC_0000518001"/>
</dbReference>
<reference evidence="3" key="1">
    <citation type="submission" date="2017-02" db="UniProtKB">
        <authorList>
            <consortium name="WormBaseParasite"/>
        </authorList>
    </citation>
    <scope>IDENTIFICATION</scope>
</reference>